<dbReference type="EMBL" id="JANPWB010000014">
    <property type="protein sequence ID" value="KAJ1095145.1"/>
    <property type="molecule type" value="Genomic_DNA"/>
</dbReference>
<gene>
    <name evidence="2" type="ORF">NDU88_000315</name>
</gene>
<evidence type="ECO:0000313" key="2">
    <source>
        <dbReference type="EMBL" id="KAJ1095145.1"/>
    </source>
</evidence>
<evidence type="ECO:0000256" key="1">
    <source>
        <dbReference type="SAM" id="MobiDB-lite"/>
    </source>
</evidence>
<reference evidence="2" key="1">
    <citation type="journal article" date="2022" name="bioRxiv">
        <title>Sequencing and chromosome-scale assembly of the giantPleurodeles waltlgenome.</title>
        <authorList>
            <person name="Brown T."/>
            <person name="Elewa A."/>
            <person name="Iarovenko S."/>
            <person name="Subramanian E."/>
            <person name="Araus A.J."/>
            <person name="Petzold A."/>
            <person name="Susuki M."/>
            <person name="Suzuki K.-i.T."/>
            <person name="Hayashi T."/>
            <person name="Toyoda A."/>
            <person name="Oliveira C."/>
            <person name="Osipova E."/>
            <person name="Leigh N.D."/>
            <person name="Simon A."/>
            <person name="Yun M.H."/>
        </authorList>
    </citation>
    <scope>NUCLEOTIDE SEQUENCE</scope>
    <source>
        <strain evidence="2">20211129_DDA</strain>
        <tissue evidence="2">Liver</tissue>
    </source>
</reference>
<keyword evidence="3" id="KW-1185">Reference proteome</keyword>
<organism evidence="2 3">
    <name type="scientific">Pleurodeles waltl</name>
    <name type="common">Iberian ribbed newt</name>
    <dbReference type="NCBI Taxonomy" id="8319"/>
    <lineage>
        <taxon>Eukaryota</taxon>
        <taxon>Metazoa</taxon>
        <taxon>Chordata</taxon>
        <taxon>Craniata</taxon>
        <taxon>Vertebrata</taxon>
        <taxon>Euteleostomi</taxon>
        <taxon>Amphibia</taxon>
        <taxon>Batrachia</taxon>
        <taxon>Caudata</taxon>
        <taxon>Salamandroidea</taxon>
        <taxon>Salamandridae</taxon>
        <taxon>Pleurodelinae</taxon>
        <taxon>Pleurodeles</taxon>
    </lineage>
</organism>
<proteinExistence type="predicted"/>
<feature type="region of interest" description="Disordered" evidence="1">
    <location>
        <begin position="64"/>
        <end position="136"/>
    </location>
</feature>
<comment type="caution">
    <text evidence="2">The sequence shown here is derived from an EMBL/GenBank/DDBJ whole genome shotgun (WGS) entry which is preliminary data.</text>
</comment>
<sequence>MAAYVYKRGDEYYVDDPAGSFKQDLVYALDAGVRYTVNQALAQAIRPIKHHLIGFTEQQGWVAPSESQMIEDHSLSSSSKALKPGKNPHPADFESLIRSLARDHEYNASATSKSKSKEDLASFSSEHSSDQGDDPP</sequence>
<evidence type="ECO:0000313" key="3">
    <source>
        <dbReference type="Proteomes" id="UP001066276"/>
    </source>
</evidence>
<protein>
    <submittedName>
        <fullName evidence="2">Uncharacterized protein</fullName>
    </submittedName>
</protein>
<accession>A0AAV7LU99</accession>
<name>A0AAV7LU99_PLEWA</name>
<dbReference type="AlphaFoldDB" id="A0AAV7LU99"/>
<dbReference type="Proteomes" id="UP001066276">
    <property type="component" value="Chromosome 10"/>
</dbReference>